<dbReference type="InterPro" id="IPR015867">
    <property type="entry name" value="N-reg_PII/ATP_PRibTrfase_C"/>
</dbReference>
<keyword evidence="3" id="KW-1185">Reference proteome</keyword>
<evidence type="ECO:0000313" key="2">
    <source>
        <dbReference type="EMBL" id="MCM8556790.1"/>
    </source>
</evidence>
<reference evidence="2" key="1">
    <citation type="submission" date="2022-06" db="EMBL/GenBank/DDBJ databases">
        <title>Sphingomicrobium sedimins sp. nov., a marine bacterium isolated from tidal flat.</title>
        <authorList>
            <person name="Kim C.-H."/>
            <person name="Yoo Y."/>
            <person name="Kim J.-J."/>
        </authorList>
    </citation>
    <scope>NUCLEOTIDE SEQUENCE</scope>
    <source>
        <strain evidence="2">GRR-S6-50</strain>
    </source>
</reference>
<dbReference type="RefSeq" id="WP_252112293.1">
    <property type="nucleotide sequence ID" value="NZ_JAMSHT010000001.1"/>
</dbReference>
<gene>
    <name evidence="2" type="ORF">NDO55_03030</name>
</gene>
<organism evidence="2 3">
    <name type="scientific">Sphingomicrobium sediminis</name>
    <dbReference type="NCBI Taxonomy" id="2950949"/>
    <lineage>
        <taxon>Bacteria</taxon>
        <taxon>Pseudomonadati</taxon>
        <taxon>Pseudomonadota</taxon>
        <taxon>Alphaproteobacteria</taxon>
        <taxon>Sphingomonadales</taxon>
        <taxon>Sphingomonadaceae</taxon>
        <taxon>Sphingomicrobium</taxon>
    </lineage>
</organism>
<accession>A0A9X2EFX1</accession>
<evidence type="ECO:0000313" key="3">
    <source>
        <dbReference type="Proteomes" id="UP001155128"/>
    </source>
</evidence>
<sequence length="101" mass="11308">MDLTMMKRIEILADEQLVPRLEKIIRNSGFSGHTVMPVLQGSGSRGAWQDERLTASSRVMVLSIGTKEDADKLLEAIGPLLSDYRLLLTIGDVEVVRRDHF</sequence>
<dbReference type="GO" id="GO:0030234">
    <property type="term" value="F:enzyme regulator activity"/>
    <property type="evidence" value="ECO:0007669"/>
    <property type="project" value="InterPro"/>
</dbReference>
<dbReference type="EMBL" id="JAMSHT010000001">
    <property type="protein sequence ID" value="MCM8556790.1"/>
    <property type="molecule type" value="Genomic_DNA"/>
</dbReference>
<dbReference type="Pfam" id="PF00543">
    <property type="entry name" value="P-II"/>
    <property type="match status" value="1"/>
</dbReference>
<proteinExistence type="predicted"/>
<dbReference type="GO" id="GO:0006808">
    <property type="term" value="P:regulation of nitrogen utilization"/>
    <property type="evidence" value="ECO:0007669"/>
    <property type="project" value="InterPro"/>
</dbReference>
<protein>
    <recommendedName>
        <fullName evidence="1">Nitrogen regulatory protein P-II</fullName>
    </recommendedName>
</protein>
<dbReference type="Proteomes" id="UP001155128">
    <property type="component" value="Unassembled WGS sequence"/>
</dbReference>
<dbReference type="Gene3D" id="3.30.70.120">
    <property type="match status" value="1"/>
</dbReference>
<dbReference type="InterPro" id="IPR002187">
    <property type="entry name" value="N-reg_PII"/>
</dbReference>
<dbReference type="InterPro" id="IPR011322">
    <property type="entry name" value="N-reg_PII-like_a/b"/>
</dbReference>
<evidence type="ECO:0000256" key="1">
    <source>
        <dbReference type="ARBA" id="ARBA00015681"/>
    </source>
</evidence>
<name>A0A9X2EFX1_9SPHN</name>
<dbReference type="AlphaFoldDB" id="A0A9X2EFX1"/>
<dbReference type="SUPFAM" id="SSF54913">
    <property type="entry name" value="GlnB-like"/>
    <property type="match status" value="1"/>
</dbReference>
<comment type="caution">
    <text evidence="2">The sequence shown here is derived from an EMBL/GenBank/DDBJ whole genome shotgun (WGS) entry which is preliminary data.</text>
</comment>